<keyword evidence="5" id="KW-0998">Cell outer membrane</keyword>
<dbReference type="Pfam" id="PF07980">
    <property type="entry name" value="SusD_RagB"/>
    <property type="match status" value="1"/>
</dbReference>
<dbReference type="STRING" id="288992.SAMN04488522_107273"/>
<evidence type="ECO:0000256" key="5">
    <source>
        <dbReference type="ARBA" id="ARBA00023237"/>
    </source>
</evidence>
<organism evidence="7 8">
    <name type="scientific">Pedobacter caeni</name>
    <dbReference type="NCBI Taxonomy" id="288992"/>
    <lineage>
        <taxon>Bacteria</taxon>
        <taxon>Pseudomonadati</taxon>
        <taxon>Bacteroidota</taxon>
        <taxon>Sphingobacteriia</taxon>
        <taxon>Sphingobacteriales</taxon>
        <taxon>Sphingobacteriaceae</taxon>
        <taxon>Pedobacter</taxon>
    </lineage>
</organism>
<dbReference type="Proteomes" id="UP000184287">
    <property type="component" value="Unassembled WGS sequence"/>
</dbReference>
<evidence type="ECO:0000313" key="8">
    <source>
        <dbReference type="Proteomes" id="UP000184287"/>
    </source>
</evidence>
<dbReference type="OrthoDB" id="1183184at2"/>
<name>A0A1M5MQ65_9SPHI</name>
<comment type="subcellular location">
    <subcellularLocation>
        <location evidence="1">Cell outer membrane</location>
    </subcellularLocation>
</comment>
<evidence type="ECO:0000313" key="7">
    <source>
        <dbReference type="EMBL" id="SHG79347.1"/>
    </source>
</evidence>
<dbReference type="InterPro" id="IPR011990">
    <property type="entry name" value="TPR-like_helical_dom_sf"/>
</dbReference>
<dbReference type="PROSITE" id="PS51257">
    <property type="entry name" value="PROKAR_LIPOPROTEIN"/>
    <property type="match status" value="1"/>
</dbReference>
<evidence type="ECO:0000256" key="2">
    <source>
        <dbReference type="ARBA" id="ARBA00006275"/>
    </source>
</evidence>
<evidence type="ECO:0000256" key="1">
    <source>
        <dbReference type="ARBA" id="ARBA00004442"/>
    </source>
</evidence>
<protein>
    <submittedName>
        <fullName evidence="7">SusD family protein</fullName>
    </submittedName>
</protein>
<keyword evidence="4" id="KW-0472">Membrane</keyword>
<comment type="similarity">
    <text evidence="2">Belongs to the SusD family.</text>
</comment>
<dbReference type="InterPro" id="IPR012944">
    <property type="entry name" value="SusD_RagB_dom"/>
</dbReference>
<evidence type="ECO:0000259" key="6">
    <source>
        <dbReference type="Pfam" id="PF07980"/>
    </source>
</evidence>
<dbReference type="GO" id="GO:0009279">
    <property type="term" value="C:cell outer membrane"/>
    <property type="evidence" value="ECO:0007669"/>
    <property type="project" value="UniProtKB-SubCell"/>
</dbReference>
<dbReference type="SUPFAM" id="SSF48452">
    <property type="entry name" value="TPR-like"/>
    <property type="match status" value="1"/>
</dbReference>
<dbReference type="AlphaFoldDB" id="A0A1M5MQ65"/>
<sequence>MKRIKYMLPVFLLMLLTISSCKKEILDLKNPNEPGLVSLETEEGMKRAALGVYSKFGLDYWWLTLGYHDIMGDTYFISAGNFSWRWANQTAKITLSNGTVLTPPQGGLQGVELKARNDRSFGDDNAFSNEWESCYAVNNQANLLLEAVKSPALKITNDAEMKKKVLSAWAYWWKGFAYSRLGSMYISGLITDESGKTNGNFVLNTAIIAEANKNFDLAIAQLQGLPYNLSYGAFLQKMIPDFVDEFGTKETGSKLSPEAWIRNINTYKARNLLVNKSVDEMTSADWTTIKTLATNGIQANDAIFTNRSAAANDLVSQNAWAPARLIIAGWMFVSERLVQDFKTGDDRRARNVITYPSGTVVNRSGRGFQYGTRWAFRSIETGGDYASNTAGLAVIPIACSYEENELMLAEANIKLGQVDLGLGSVDKVRAFQRAALPAVANTGLNPTQAYEELRRERRIGLINKNVSFYDARRWGVIKAGGGRTGAVIVGPNGVIDNNAKIEYNYLNYWDVPKNELDFNTPSNPSVPVAAN</sequence>
<gene>
    <name evidence="7" type="ORF">SAMN04488522_107273</name>
</gene>
<keyword evidence="8" id="KW-1185">Reference proteome</keyword>
<proteinExistence type="inferred from homology"/>
<evidence type="ECO:0000256" key="3">
    <source>
        <dbReference type="ARBA" id="ARBA00022729"/>
    </source>
</evidence>
<dbReference type="RefSeq" id="WP_073237470.1">
    <property type="nucleotide sequence ID" value="NZ_FQUQ01000007.1"/>
</dbReference>
<evidence type="ECO:0000256" key="4">
    <source>
        <dbReference type="ARBA" id="ARBA00023136"/>
    </source>
</evidence>
<dbReference type="EMBL" id="FQUQ01000007">
    <property type="protein sequence ID" value="SHG79347.1"/>
    <property type="molecule type" value="Genomic_DNA"/>
</dbReference>
<feature type="domain" description="RagB/SusD" evidence="6">
    <location>
        <begin position="406"/>
        <end position="517"/>
    </location>
</feature>
<keyword evidence="3" id="KW-0732">Signal</keyword>
<dbReference type="Gene3D" id="1.25.40.390">
    <property type="match status" value="2"/>
</dbReference>
<reference evidence="8" key="1">
    <citation type="submission" date="2016-11" db="EMBL/GenBank/DDBJ databases">
        <authorList>
            <person name="Varghese N."/>
            <person name="Submissions S."/>
        </authorList>
    </citation>
    <scope>NUCLEOTIDE SEQUENCE [LARGE SCALE GENOMIC DNA]</scope>
    <source>
        <strain evidence="8">DSM 16990</strain>
    </source>
</reference>
<accession>A0A1M5MQ65</accession>